<feature type="compositionally biased region" description="Low complexity" evidence="3">
    <location>
        <begin position="60"/>
        <end position="69"/>
    </location>
</feature>
<feature type="domain" description="HTH araC/xylS-type" evidence="4">
    <location>
        <begin position="246"/>
        <end position="274"/>
    </location>
</feature>
<dbReference type="SUPFAM" id="SSF46689">
    <property type="entry name" value="Homeodomain-like"/>
    <property type="match status" value="1"/>
</dbReference>
<dbReference type="OrthoDB" id="2447880at2759"/>
<evidence type="ECO:0000313" key="5">
    <source>
        <dbReference type="EMBL" id="ODQ67676.1"/>
    </source>
</evidence>
<name>A0A1E3PQG5_9ASCO</name>
<accession>A0A1E3PQG5</accession>
<dbReference type="GO" id="GO:0043565">
    <property type="term" value="F:sequence-specific DNA binding"/>
    <property type="evidence" value="ECO:0007669"/>
    <property type="project" value="InterPro"/>
</dbReference>
<dbReference type="EMBL" id="KV454407">
    <property type="protein sequence ID" value="ODQ67676.1"/>
    <property type="molecule type" value="Genomic_DNA"/>
</dbReference>
<evidence type="ECO:0000313" key="6">
    <source>
        <dbReference type="Proteomes" id="UP000095009"/>
    </source>
</evidence>
<dbReference type="STRING" id="857566.A0A1E3PQG5"/>
<evidence type="ECO:0000256" key="2">
    <source>
        <dbReference type="ARBA" id="ARBA00023163"/>
    </source>
</evidence>
<reference evidence="5 6" key="1">
    <citation type="journal article" date="2016" name="Proc. Natl. Acad. Sci. U.S.A.">
        <title>Comparative genomics of biotechnologically important yeasts.</title>
        <authorList>
            <person name="Riley R."/>
            <person name="Haridas S."/>
            <person name="Wolfe K.H."/>
            <person name="Lopes M.R."/>
            <person name="Hittinger C.T."/>
            <person name="Goeker M."/>
            <person name="Salamov A.A."/>
            <person name="Wisecaver J.H."/>
            <person name="Long T.M."/>
            <person name="Calvey C.H."/>
            <person name="Aerts A.L."/>
            <person name="Barry K.W."/>
            <person name="Choi C."/>
            <person name="Clum A."/>
            <person name="Coughlan A.Y."/>
            <person name="Deshpande S."/>
            <person name="Douglass A.P."/>
            <person name="Hanson S.J."/>
            <person name="Klenk H.-P."/>
            <person name="LaButti K.M."/>
            <person name="Lapidus A."/>
            <person name="Lindquist E.A."/>
            <person name="Lipzen A.M."/>
            <person name="Meier-Kolthoff J.P."/>
            <person name="Ohm R.A."/>
            <person name="Otillar R.P."/>
            <person name="Pangilinan J.L."/>
            <person name="Peng Y."/>
            <person name="Rokas A."/>
            <person name="Rosa C.A."/>
            <person name="Scheuner C."/>
            <person name="Sibirny A.A."/>
            <person name="Slot J.C."/>
            <person name="Stielow J.B."/>
            <person name="Sun H."/>
            <person name="Kurtzman C.P."/>
            <person name="Blackwell M."/>
            <person name="Grigoriev I.V."/>
            <person name="Jeffries T.W."/>
        </authorList>
    </citation>
    <scope>NUCLEOTIDE SEQUENCE [LARGE SCALE GENOMIC DNA]</scope>
    <source>
        <strain evidence="5 6">DSM 6958</strain>
    </source>
</reference>
<dbReference type="InterPro" id="IPR009057">
    <property type="entry name" value="Homeodomain-like_sf"/>
</dbReference>
<feature type="region of interest" description="Disordered" evidence="3">
    <location>
        <begin position="27"/>
        <end position="69"/>
    </location>
</feature>
<organism evidence="5 6">
    <name type="scientific">Nadsonia fulvescens var. elongata DSM 6958</name>
    <dbReference type="NCBI Taxonomy" id="857566"/>
    <lineage>
        <taxon>Eukaryota</taxon>
        <taxon>Fungi</taxon>
        <taxon>Dikarya</taxon>
        <taxon>Ascomycota</taxon>
        <taxon>Saccharomycotina</taxon>
        <taxon>Dipodascomycetes</taxon>
        <taxon>Dipodascales</taxon>
        <taxon>Dipodascales incertae sedis</taxon>
        <taxon>Nadsonia</taxon>
    </lineage>
</organism>
<sequence>MISLVDYTVLAVNRSIDLPSPTPFLDGAAENGPMHNTGNASGYSSGSELSPSFPTIEDLSSSSTSAMGSAMKLNLRSHSHRRNNQSLPENLIDFSPRPRASSISTLHVEGSNNSNTSDNDNEINGDHSIPCVFTKFSQRRASIANGHIPSACLGSSHPTSNVVTDKSKSNGDHVRLIMNSCRHIAEATVQTINGDAIVKDFKDPKSHNRSSASLSAEGVSSFNGVNAEDSLAAKSKRRRGGIIGFKELASKAGLSAWHFHRVFKSVTGITPKAYGDKCFEVAKQALEDNTLSADFVDIPFPTKTKDVNANPIKQEEDVNFGVAFNYHGQGSQQQQDEVTARLNSVSPSHFDTDVNNSVMPPELPVFQFESFMMPSPNSLSSGTSTSVTALADSFSVGQKSVVPMSDDIISPISMAEDPSMVKLLPPLLENSVASFMEPSFTTESQLFDINNTQQHNLNDMNFSPAHVSPVHASLFSSLTNMEGDNSGVDADDNSVIDNPPVDESIYSVTSSAGPLPSYINGQVDASSSLLGSYPSFTSLSIEPISQMSHEISDFEYINVNMNSLGAFGNAESSDDIFAELTNLNGFQDSTNNYSVSTPSAKLCEPGLMSNVATLASVGPSNVFSPTVAASSPLFLATGSCSSSSLSISTPSPLQTLDFPSRDPQVEKSTFKNGSDIFVYNADAIVNASNSGIGNNAVFNTPEVDASGNSGSPVIVSGLYDSNQYLQQPVAVPY</sequence>
<proteinExistence type="predicted"/>
<gene>
    <name evidence="5" type="ORF">NADFUDRAFT_45724</name>
</gene>
<dbReference type="Gene3D" id="1.10.10.60">
    <property type="entry name" value="Homeodomain-like"/>
    <property type="match status" value="1"/>
</dbReference>
<feature type="region of interest" description="Disordered" evidence="3">
    <location>
        <begin position="79"/>
        <end position="98"/>
    </location>
</feature>
<keyword evidence="1" id="KW-0805">Transcription regulation</keyword>
<dbReference type="InterPro" id="IPR018060">
    <property type="entry name" value="HTH_AraC"/>
</dbReference>
<protein>
    <recommendedName>
        <fullName evidence="4">HTH araC/xylS-type domain-containing protein</fullName>
    </recommendedName>
</protein>
<feature type="region of interest" description="Disordered" evidence="3">
    <location>
        <begin position="105"/>
        <end position="124"/>
    </location>
</feature>
<feature type="compositionally biased region" description="Low complexity" evidence="3">
    <location>
        <begin position="41"/>
        <end position="52"/>
    </location>
</feature>
<evidence type="ECO:0000256" key="3">
    <source>
        <dbReference type="SAM" id="MobiDB-lite"/>
    </source>
</evidence>
<dbReference type="AlphaFoldDB" id="A0A1E3PQG5"/>
<keyword evidence="2" id="KW-0804">Transcription</keyword>
<dbReference type="GO" id="GO:0003700">
    <property type="term" value="F:DNA-binding transcription factor activity"/>
    <property type="evidence" value="ECO:0007669"/>
    <property type="project" value="InterPro"/>
</dbReference>
<evidence type="ECO:0000259" key="4">
    <source>
        <dbReference type="Pfam" id="PF00165"/>
    </source>
</evidence>
<keyword evidence="6" id="KW-1185">Reference proteome</keyword>
<evidence type="ECO:0000256" key="1">
    <source>
        <dbReference type="ARBA" id="ARBA00023015"/>
    </source>
</evidence>
<dbReference type="Pfam" id="PF00165">
    <property type="entry name" value="HTH_AraC"/>
    <property type="match status" value="1"/>
</dbReference>
<dbReference type="Proteomes" id="UP000095009">
    <property type="component" value="Unassembled WGS sequence"/>
</dbReference>